<protein>
    <recommendedName>
        <fullName evidence="1">Glycosyltransferase 2-like domain-containing protein</fullName>
    </recommendedName>
</protein>
<accession>A0A1B9E3N4</accession>
<dbReference type="InterPro" id="IPR029044">
    <property type="entry name" value="Nucleotide-diphossugar_trans"/>
</dbReference>
<dbReference type="Pfam" id="PF00535">
    <property type="entry name" value="Glycos_transf_2"/>
    <property type="match status" value="1"/>
</dbReference>
<dbReference type="AlphaFoldDB" id="A0A1B9E3N4"/>
<sequence>MTPKISVIVPCYKQAQFLDAALQSVLVQTYTNWECIIINDGSPDDTEKIARNWTTKDARFKYGYQPNGGLSSARNAGLKMATGHFIQFLDADDYLAPQKLEASINRINLDHGTNTVITNFRMFDTNPAQSSEPYCKLSQQLFTLDKILYHWESSFTIPIHCGLFAASFFEKFRFPEELRAKEDWVMWICLYKTNCKTGFIDQPLALYRKNPNSITQSKDMLPDVIKAYQYLKTPLSESQYQGLTISMLSRYYTSAVYFKTKRNEIKASNTYIVGNLIKRGLSKLGILKPFKKVLEWIYTKK</sequence>
<dbReference type="OrthoDB" id="597270at2"/>
<dbReference type="Proteomes" id="UP000093510">
    <property type="component" value="Unassembled WGS sequence"/>
</dbReference>
<dbReference type="EMBL" id="LVEP01000022">
    <property type="protein sequence ID" value="OCB76552.1"/>
    <property type="molecule type" value="Genomic_DNA"/>
</dbReference>
<evidence type="ECO:0000313" key="2">
    <source>
        <dbReference type="EMBL" id="OCB76552.1"/>
    </source>
</evidence>
<dbReference type="SUPFAM" id="SSF53448">
    <property type="entry name" value="Nucleotide-diphospho-sugar transferases"/>
    <property type="match status" value="1"/>
</dbReference>
<dbReference type="PANTHER" id="PTHR22916">
    <property type="entry name" value="GLYCOSYLTRANSFERASE"/>
    <property type="match status" value="1"/>
</dbReference>
<proteinExistence type="predicted"/>
<dbReference type="InterPro" id="IPR001173">
    <property type="entry name" value="Glyco_trans_2-like"/>
</dbReference>
<dbReference type="RefSeq" id="WP_066333961.1">
    <property type="nucleotide sequence ID" value="NZ_CP017688.1"/>
</dbReference>
<feature type="domain" description="Glycosyltransferase 2-like" evidence="1">
    <location>
        <begin position="6"/>
        <end position="158"/>
    </location>
</feature>
<evidence type="ECO:0000313" key="3">
    <source>
        <dbReference type="Proteomes" id="UP000093510"/>
    </source>
</evidence>
<evidence type="ECO:0000259" key="1">
    <source>
        <dbReference type="Pfam" id="PF00535"/>
    </source>
</evidence>
<keyword evidence="3" id="KW-1185">Reference proteome</keyword>
<dbReference type="Gene3D" id="3.90.550.10">
    <property type="entry name" value="Spore Coat Polysaccharide Biosynthesis Protein SpsA, Chain A"/>
    <property type="match status" value="1"/>
</dbReference>
<dbReference type="CDD" id="cd00761">
    <property type="entry name" value="Glyco_tranf_GTA_type"/>
    <property type="match status" value="1"/>
</dbReference>
<organism evidence="2 3">
    <name type="scientific">Flavobacterium crassostreae</name>
    <dbReference type="NCBI Taxonomy" id="1763534"/>
    <lineage>
        <taxon>Bacteria</taxon>
        <taxon>Pseudomonadati</taxon>
        <taxon>Bacteroidota</taxon>
        <taxon>Flavobacteriia</taxon>
        <taxon>Flavobacteriales</taxon>
        <taxon>Flavobacteriaceae</taxon>
        <taxon>Flavobacterium</taxon>
    </lineage>
</organism>
<reference evidence="2 3" key="1">
    <citation type="submission" date="2016-03" db="EMBL/GenBank/DDBJ databases">
        <authorList>
            <person name="Ploux O."/>
        </authorList>
    </citation>
    <scope>NUCLEOTIDE SEQUENCE [LARGE SCALE GENOMIC DNA]</scope>
    <source>
        <strain evidence="2 3">LPB0076</strain>
    </source>
</reference>
<dbReference type="STRING" id="1763534.GCA_001831475_01097"/>
<name>A0A1B9E3N4_9FLAO</name>
<comment type="caution">
    <text evidence="2">The sequence shown here is derived from an EMBL/GenBank/DDBJ whole genome shotgun (WGS) entry which is preliminary data.</text>
</comment>
<dbReference type="GO" id="GO:0016758">
    <property type="term" value="F:hexosyltransferase activity"/>
    <property type="evidence" value="ECO:0007669"/>
    <property type="project" value="UniProtKB-ARBA"/>
</dbReference>
<gene>
    <name evidence="2" type="ORF">LPBF_06360</name>
</gene>
<dbReference type="PANTHER" id="PTHR22916:SF3">
    <property type="entry name" value="UDP-GLCNAC:BETAGAL BETA-1,3-N-ACETYLGLUCOSAMINYLTRANSFERASE-LIKE PROTEIN 1"/>
    <property type="match status" value="1"/>
</dbReference>